<keyword evidence="5" id="KW-1185">Reference proteome</keyword>
<feature type="domain" description="Isochorismatase-like" evidence="3">
    <location>
        <begin position="12"/>
        <end position="180"/>
    </location>
</feature>
<evidence type="ECO:0000256" key="2">
    <source>
        <dbReference type="ARBA" id="ARBA00022801"/>
    </source>
</evidence>
<dbReference type="SUPFAM" id="SSF52499">
    <property type="entry name" value="Isochorismatase-like hydrolases"/>
    <property type="match status" value="1"/>
</dbReference>
<keyword evidence="2 4" id="KW-0378">Hydrolase</keyword>
<dbReference type="GO" id="GO:0016787">
    <property type="term" value="F:hydrolase activity"/>
    <property type="evidence" value="ECO:0007669"/>
    <property type="project" value="UniProtKB-KW"/>
</dbReference>
<dbReference type="PANTHER" id="PTHR43540">
    <property type="entry name" value="PEROXYUREIDOACRYLATE/UREIDOACRYLATE AMIDOHYDROLASE-RELATED"/>
    <property type="match status" value="1"/>
</dbReference>
<gene>
    <name evidence="4" type="ORF">GZH47_17725</name>
</gene>
<dbReference type="PANTHER" id="PTHR43540:SF6">
    <property type="entry name" value="ISOCHORISMATASE-LIKE DOMAIN-CONTAINING PROTEIN"/>
    <property type="match status" value="1"/>
</dbReference>
<accession>A0A6C0P1Y1</accession>
<evidence type="ECO:0000259" key="3">
    <source>
        <dbReference type="Pfam" id="PF00857"/>
    </source>
</evidence>
<dbReference type="Pfam" id="PF00857">
    <property type="entry name" value="Isochorismatase"/>
    <property type="match status" value="1"/>
</dbReference>
<dbReference type="Proteomes" id="UP000479114">
    <property type="component" value="Chromosome"/>
</dbReference>
<organism evidence="4 5">
    <name type="scientific">Paenibacillus rhizovicinus</name>
    <dbReference type="NCBI Taxonomy" id="2704463"/>
    <lineage>
        <taxon>Bacteria</taxon>
        <taxon>Bacillati</taxon>
        <taxon>Bacillota</taxon>
        <taxon>Bacilli</taxon>
        <taxon>Bacillales</taxon>
        <taxon>Paenibacillaceae</taxon>
        <taxon>Paenibacillus</taxon>
    </lineage>
</organism>
<dbReference type="InterPro" id="IPR050272">
    <property type="entry name" value="Isochorismatase-like_hydrls"/>
</dbReference>
<dbReference type="RefSeq" id="WP_162642224.1">
    <property type="nucleotide sequence ID" value="NZ_CP048286.1"/>
</dbReference>
<evidence type="ECO:0000313" key="4">
    <source>
        <dbReference type="EMBL" id="QHW32467.1"/>
    </source>
</evidence>
<comment type="similarity">
    <text evidence="1">Belongs to the isochorismatase family.</text>
</comment>
<dbReference type="AlphaFoldDB" id="A0A6C0P1Y1"/>
<proteinExistence type="inferred from homology"/>
<dbReference type="InterPro" id="IPR000868">
    <property type="entry name" value="Isochorismatase-like_dom"/>
</dbReference>
<dbReference type="EMBL" id="CP048286">
    <property type="protein sequence ID" value="QHW32467.1"/>
    <property type="molecule type" value="Genomic_DNA"/>
</dbReference>
<dbReference type="CDD" id="cd00431">
    <property type="entry name" value="cysteine_hydrolases"/>
    <property type="match status" value="1"/>
</dbReference>
<dbReference type="KEGG" id="prz:GZH47_17725"/>
<name>A0A6C0P1Y1_9BACL</name>
<dbReference type="Gene3D" id="3.40.50.850">
    <property type="entry name" value="Isochorismatase-like"/>
    <property type="match status" value="1"/>
</dbReference>
<reference evidence="4 5" key="1">
    <citation type="submission" date="2020-02" db="EMBL/GenBank/DDBJ databases">
        <title>Paenibacillus sp. nov., isolated from rhizosphere soil of tomato.</title>
        <authorList>
            <person name="Weon H.-Y."/>
            <person name="Lee S.A."/>
        </authorList>
    </citation>
    <scope>NUCLEOTIDE SEQUENCE [LARGE SCALE GENOMIC DNA]</scope>
    <source>
        <strain evidence="4 5">14171R-81</strain>
    </source>
</reference>
<evidence type="ECO:0000313" key="5">
    <source>
        <dbReference type="Proteomes" id="UP000479114"/>
    </source>
</evidence>
<sequence>MKQPIDTIVGKAALLIIDVTKGSLLPPDKTPIPIFDAQTAVDNIKVVLESARQAQIPIIFFQELHRPEMVDFGRELEGVEDVHCLEGSEDVEFLDDLKPMKGEFTIGKRRYSCFFSTDLNILLKGLKVETLIIGGFLTDVCVHYTSADAHQHDYYVRIMHDCVRGSSPEAHQASLNAIKYLQTASETNSAEIIGLLEKMTVKS</sequence>
<protein>
    <submittedName>
        <fullName evidence="4">Cysteine hydrolase</fullName>
    </submittedName>
</protein>
<evidence type="ECO:0000256" key="1">
    <source>
        <dbReference type="ARBA" id="ARBA00006336"/>
    </source>
</evidence>
<dbReference type="InterPro" id="IPR036380">
    <property type="entry name" value="Isochorismatase-like_sf"/>
</dbReference>